<feature type="region of interest" description="Disordered" evidence="6">
    <location>
        <begin position="51"/>
        <end position="127"/>
    </location>
</feature>
<comment type="subcellular location">
    <subcellularLocation>
        <location evidence="1">Nucleus</location>
    </subcellularLocation>
</comment>
<accession>A0A4Z1P575</accession>
<gene>
    <name evidence="8" type="ORF">E6O75_ATG09078</name>
</gene>
<evidence type="ECO:0000256" key="4">
    <source>
        <dbReference type="ARBA" id="ARBA00023163"/>
    </source>
</evidence>
<dbReference type="InterPro" id="IPR001138">
    <property type="entry name" value="Zn2Cys6_DnaBD"/>
</dbReference>
<evidence type="ECO:0000256" key="6">
    <source>
        <dbReference type="SAM" id="MobiDB-lite"/>
    </source>
</evidence>
<protein>
    <submittedName>
        <fullName evidence="8">Copper amine oxidase 1</fullName>
    </submittedName>
</protein>
<dbReference type="SMART" id="SM00066">
    <property type="entry name" value="GAL4"/>
    <property type="match status" value="1"/>
</dbReference>
<dbReference type="GO" id="GO:0005634">
    <property type="term" value="C:nucleus"/>
    <property type="evidence" value="ECO:0007669"/>
    <property type="project" value="UniProtKB-SubCell"/>
</dbReference>
<evidence type="ECO:0000259" key="7">
    <source>
        <dbReference type="PROSITE" id="PS50048"/>
    </source>
</evidence>
<name>A0A4Z1P575_9PEZI</name>
<dbReference type="STRING" id="86259.A0A4Z1P575"/>
<dbReference type="InterPro" id="IPR036864">
    <property type="entry name" value="Zn2-C6_fun-type_DNA-bd_sf"/>
</dbReference>
<feature type="compositionally biased region" description="Polar residues" evidence="6">
    <location>
        <begin position="1"/>
        <end position="11"/>
    </location>
</feature>
<keyword evidence="3" id="KW-0805">Transcription regulation</keyword>
<evidence type="ECO:0000313" key="8">
    <source>
        <dbReference type="EMBL" id="TID16020.1"/>
    </source>
</evidence>
<dbReference type="GO" id="GO:0008270">
    <property type="term" value="F:zinc ion binding"/>
    <property type="evidence" value="ECO:0007669"/>
    <property type="project" value="InterPro"/>
</dbReference>
<dbReference type="PANTHER" id="PTHR47338:SF5">
    <property type="entry name" value="ZN(II)2CYS6 TRANSCRIPTION FACTOR (EUROFUNG)"/>
    <property type="match status" value="1"/>
</dbReference>
<sequence>MSAFGSTTSNLRKGHGRKESSGHTCSACDQCYRCKVKCTGERPACERCQSSNSACTYSTGKPLGKPKGSKNKVQRTKMTLDAERQGPVVAPAVAPQLTSPPSAPSRKRPSDGDNSPQRKRVLGVGSHAGNSTAIASFTSPKFNTPEMTSSAISITRLHYDRNHNLSVEPVPYYSDLAGQDDSLSHVLEHSTPTDMENMFPSVGSNLDIDDYWFAQPGSYTSGTPSSTTINHLAHPDTIAVVPSHQTNDVVQRSNDAHTSDMISTSGPRPQPPPCLCDPLSLGIISELYTLQLSYLPLDTALLLARRGLSTVSSYLACPSCLNHLSSSPSLFLACVLILQQVFTCYLTLRMHGTRMLATLSKQDDTCHRVAIGDFEVEGEESCHALLDAIVRAEMEKGKGVIGGLEQWMEKVGDGKDKMVSVLLQSLREEIGGGY</sequence>
<keyword evidence="2" id="KW-0479">Metal-binding</keyword>
<evidence type="ECO:0000256" key="3">
    <source>
        <dbReference type="ARBA" id="ARBA00023015"/>
    </source>
</evidence>
<keyword evidence="4" id="KW-0804">Transcription</keyword>
<dbReference type="GO" id="GO:0000981">
    <property type="term" value="F:DNA-binding transcription factor activity, RNA polymerase II-specific"/>
    <property type="evidence" value="ECO:0007669"/>
    <property type="project" value="InterPro"/>
</dbReference>
<dbReference type="Gene3D" id="4.10.240.10">
    <property type="entry name" value="Zn(2)-C6 fungal-type DNA-binding domain"/>
    <property type="match status" value="1"/>
</dbReference>
<proteinExistence type="predicted"/>
<evidence type="ECO:0000256" key="1">
    <source>
        <dbReference type="ARBA" id="ARBA00004123"/>
    </source>
</evidence>
<evidence type="ECO:0000256" key="2">
    <source>
        <dbReference type="ARBA" id="ARBA00022723"/>
    </source>
</evidence>
<evidence type="ECO:0000256" key="5">
    <source>
        <dbReference type="ARBA" id="ARBA00023242"/>
    </source>
</evidence>
<dbReference type="CDD" id="cd00067">
    <property type="entry name" value="GAL4"/>
    <property type="match status" value="1"/>
</dbReference>
<dbReference type="SUPFAM" id="SSF57701">
    <property type="entry name" value="Zn2/Cys6 DNA-binding domain"/>
    <property type="match status" value="1"/>
</dbReference>
<dbReference type="PROSITE" id="PS50048">
    <property type="entry name" value="ZN2_CY6_FUNGAL_2"/>
    <property type="match status" value="1"/>
</dbReference>
<organism evidence="8 9">
    <name type="scientific">Venturia nashicola</name>
    <dbReference type="NCBI Taxonomy" id="86259"/>
    <lineage>
        <taxon>Eukaryota</taxon>
        <taxon>Fungi</taxon>
        <taxon>Dikarya</taxon>
        <taxon>Ascomycota</taxon>
        <taxon>Pezizomycotina</taxon>
        <taxon>Dothideomycetes</taxon>
        <taxon>Pleosporomycetidae</taxon>
        <taxon>Venturiales</taxon>
        <taxon>Venturiaceae</taxon>
        <taxon>Venturia</taxon>
    </lineage>
</organism>
<dbReference type="InterPro" id="IPR050815">
    <property type="entry name" value="TF_fung"/>
</dbReference>
<feature type="domain" description="Zn(2)-C6 fungal-type" evidence="7">
    <location>
        <begin position="27"/>
        <end position="57"/>
    </location>
</feature>
<comment type="caution">
    <text evidence="8">The sequence shown here is derived from an EMBL/GenBank/DDBJ whole genome shotgun (WGS) entry which is preliminary data.</text>
</comment>
<reference evidence="8 9" key="1">
    <citation type="submission" date="2019-04" db="EMBL/GenBank/DDBJ databases">
        <title>High contiguity whole genome sequence and gene annotation resource for two Venturia nashicola isolates.</title>
        <authorList>
            <person name="Prokchorchik M."/>
            <person name="Won K."/>
            <person name="Lee Y."/>
            <person name="Choi E.D."/>
            <person name="Segonzac C."/>
            <person name="Sohn K.H."/>
        </authorList>
    </citation>
    <scope>NUCLEOTIDE SEQUENCE [LARGE SCALE GENOMIC DNA]</scope>
    <source>
        <strain evidence="8 9">PRI2</strain>
    </source>
</reference>
<keyword evidence="9" id="KW-1185">Reference proteome</keyword>
<dbReference type="EMBL" id="SNSC02000019">
    <property type="protein sequence ID" value="TID16020.1"/>
    <property type="molecule type" value="Genomic_DNA"/>
</dbReference>
<dbReference type="Pfam" id="PF00172">
    <property type="entry name" value="Zn_clus"/>
    <property type="match status" value="1"/>
</dbReference>
<keyword evidence="5" id="KW-0539">Nucleus</keyword>
<dbReference type="PANTHER" id="PTHR47338">
    <property type="entry name" value="ZN(II)2CYS6 TRANSCRIPTION FACTOR (EUROFUNG)-RELATED"/>
    <property type="match status" value="1"/>
</dbReference>
<evidence type="ECO:0000313" key="9">
    <source>
        <dbReference type="Proteomes" id="UP000298493"/>
    </source>
</evidence>
<feature type="region of interest" description="Disordered" evidence="6">
    <location>
        <begin position="1"/>
        <end position="25"/>
    </location>
</feature>
<dbReference type="AlphaFoldDB" id="A0A4Z1P575"/>
<dbReference type="Proteomes" id="UP000298493">
    <property type="component" value="Unassembled WGS sequence"/>
</dbReference>